<evidence type="ECO:0000313" key="3">
    <source>
        <dbReference type="Proteomes" id="UP000053097"/>
    </source>
</evidence>
<organism evidence="2 3">
    <name type="scientific">Ooceraea biroi</name>
    <name type="common">Clonal raider ant</name>
    <name type="synonym">Cerapachys biroi</name>
    <dbReference type="NCBI Taxonomy" id="2015173"/>
    <lineage>
        <taxon>Eukaryota</taxon>
        <taxon>Metazoa</taxon>
        <taxon>Ecdysozoa</taxon>
        <taxon>Arthropoda</taxon>
        <taxon>Hexapoda</taxon>
        <taxon>Insecta</taxon>
        <taxon>Pterygota</taxon>
        <taxon>Neoptera</taxon>
        <taxon>Endopterygota</taxon>
        <taxon>Hymenoptera</taxon>
        <taxon>Apocrita</taxon>
        <taxon>Aculeata</taxon>
        <taxon>Formicoidea</taxon>
        <taxon>Formicidae</taxon>
        <taxon>Dorylinae</taxon>
        <taxon>Ooceraea</taxon>
    </lineage>
</organism>
<protein>
    <submittedName>
        <fullName evidence="2">Uncharacterized protein</fullName>
    </submittedName>
</protein>
<dbReference type="EMBL" id="KK107503">
    <property type="protein sequence ID" value="EZA49669.1"/>
    <property type="molecule type" value="Genomic_DNA"/>
</dbReference>
<accession>A0A026W3P8</accession>
<dbReference type="AlphaFoldDB" id="A0A026W3P8"/>
<reference evidence="2 3" key="1">
    <citation type="journal article" date="2014" name="Curr. Biol.">
        <title>The genome of the clonal raider ant Cerapachys biroi.</title>
        <authorList>
            <person name="Oxley P.R."/>
            <person name="Ji L."/>
            <person name="Fetter-Pruneda I."/>
            <person name="McKenzie S.K."/>
            <person name="Li C."/>
            <person name="Hu H."/>
            <person name="Zhang G."/>
            <person name="Kronauer D.J."/>
        </authorList>
    </citation>
    <scope>NUCLEOTIDE SEQUENCE [LARGE SCALE GENOMIC DNA]</scope>
</reference>
<dbReference type="Proteomes" id="UP000053097">
    <property type="component" value="Unassembled WGS sequence"/>
</dbReference>
<feature type="region of interest" description="Disordered" evidence="1">
    <location>
        <begin position="44"/>
        <end position="77"/>
    </location>
</feature>
<sequence length="77" mass="8541">SRGSSRKCHTVRTFGLTAATRALKNEKDDENESGMVVSGRYAKNLKLSRQGRTGREGTEMGGWRRGYGKPKAPQRTI</sequence>
<keyword evidence="3" id="KW-1185">Reference proteome</keyword>
<feature type="non-terminal residue" evidence="2">
    <location>
        <position position="1"/>
    </location>
</feature>
<name>A0A026W3P8_OOCBI</name>
<proteinExistence type="predicted"/>
<gene>
    <name evidence="2" type="ORF">X777_12214</name>
</gene>
<evidence type="ECO:0000256" key="1">
    <source>
        <dbReference type="SAM" id="MobiDB-lite"/>
    </source>
</evidence>
<evidence type="ECO:0000313" key="2">
    <source>
        <dbReference type="EMBL" id="EZA49669.1"/>
    </source>
</evidence>